<reference evidence="3 4" key="1">
    <citation type="submission" date="2018-11" db="EMBL/GenBank/DDBJ databases">
        <title>Draft genome of Simplicispira Flexivirga sp. BO-16.</title>
        <authorList>
            <person name="Im W.T."/>
        </authorList>
    </citation>
    <scope>NUCLEOTIDE SEQUENCE [LARGE SCALE GENOMIC DNA]</scope>
    <source>
        <strain evidence="3 4">BO-16</strain>
    </source>
</reference>
<protein>
    <submittedName>
        <fullName evidence="3">Penicillin-binding protein 2</fullName>
    </submittedName>
</protein>
<dbReference type="OrthoDB" id="9766847at2"/>
<dbReference type="InterPro" id="IPR036138">
    <property type="entry name" value="PBP_dimer_sf"/>
</dbReference>
<name>A0A3M9M2A3_9MICO</name>
<organism evidence="3 4">
    <name type="scientific">Flexivirga caeni</name>
    <dbReference type="NCBI Taxonomy" id="2294115"/>
    <lineage>
        <taxon>Bacteria</taxon>
        <taxon>Bacillati</taxon>
        <taxon>Actinomycetota</taxon>
        <taxon>Actinomycetes</taxon>
        <taxon>Micrococcales</taxon>
        <taxon>Dermacoccaceae</taxon>
        <taxon>Flexivirga</taxon>
    </lineage>
</organism>
<accession>A0A3M9M2A3</accession>
<evidence type="ECO:0000259" key="2">
    <source>
        <dbReference type="Pfam" id="PF21922"/>
    </source>
</evidence>
<dbReference type="InterPro" id="IPR054120">
    <property type="entry name" value="PBPA_dimer"/>
</dbReference>
<gene>
    <name evidence="3" type="ORF">EFY87_16480</name>
</gene>
<dbReference type="Gene3D" id="3.90.1310.10">
    <property type="entry name" value="Penicillin-binding protein 2a (Domain 2)"/>
    <property type="match status" value="1"/>
</dbReference>
<dbReference type="RefSeq" id="WP_123272578.1">
    <property type="nucleotide sequence ID" value="NZ_RJJQ01000019.1"/>
</dbReference>
<dbReference type="InterPro" id="IPR012338">
    <property type="entry name" value="Beta-lactam/transpept-like"/>
</dbReference>
<comment type="caution">
    <text evidence="3">The sequence shown here is derived from an EMBL/GenBank/DDBJ whole genome shotgun (WGS) entry which is preliminary data.</text>
</comment>
<dbReference type="GO" id="GO:0005886">
    <property type="term" value="C:plasma membrane"/>
    <property type="evidence" value="ECO:0007669"/>
    <property type="project" value="TreeGrafter"/>
</dbReference>
<dbReference type="InterPro" id="IPR050515">
    <property type="entry name" value="Beta-lactam/transpept"/>
</dbReference>
<feature type="domain" description="Penicillin-binding protein transpeptidase" evidence="1">
    <location>
        <begin position="155"/>
        <end position="479"/>
    </location>
</feature>
<evidence type="ECO:0000313" key="3">
    <source>
        <dbReference type="EMBL" id="RNI19684.1"/>
    </source>
</evidence>
<feature type="domain" description="Penicillin binding protein A dimerisation" evidence="2">
    <location>
        <begin position="52"/>
        <end position="134"/>
    </location>
</feature>
<proteinExistence type="predicted"/>
<dbReference type="GO" id="GO:0071972">
    <property type="term" value="F:peptidoglycan L,D-transpeptidase activity"/>
    <property type="evidence" value="ECO:0007669"/>
    <property type="project" value="TreeGrafter"/>
</dbReference>
<dbReference type="PANTHER" id="PTHR30627">
    <property type="entry name" value="PEPTIDOGLYCAN D,D-TRANSPEPTIDASE"/>
    <property type="match status" value="1"/>
</dbReference>
<dbReference type="GO" id="GO:0008658">
    <property type="term" value="F:penicillin binding"/>
    <property type="evidence" value="ECO:0007669"/>
    <property type="project" value="InterPro"/>
</dbReference>
<sequence>MNAPIRRLGMVIAAMFCALLISTTLIQFVQARSLDDRPGNRRTLLASYSKERGSILVGGTAVAVSKRTDDQFKWLRTYPQGSLYADVTGYFSFTYGSTGIERSYDNLLNGSSDKLFYRRLTEILTGQSAQGASVQLTINAKAQEAAAKALGNQRGAVVALDPKTGAILAMVTSPTYNPNLLASHNLDKVQSSYTALLKDPAQPLLNRAINGNLSPPGSTFKLIDAAAALESGKYTENSELPGPARLRLPGTDNYLPNDWPGNCGPGGKVTLKRALTISCNTAYASLGMELGQDAVRSMATKFGFGQPLSIPMSVTPSVFPGSLNKPELAQSSIGQFDVRASPLQMAMVSATIANGGKEMTPYLVQSVRDGNLDVIESTDPKTFSTPISKSTADSLTDMMESVVTQGTATTAAIPGIKVAGKTGTAQHGKGRNADVWFTAFAPADNPTVAVAVLVENGGTVGQEATGGLVAAPIAKQVMEAVIGK</sequence>
<dbReference type="EMBL" id="RJJQ01000019">
    <property type="protein sequence ID" value="RNI19684.1"/>
    <property type="molecule type" value="Genomic_DNA"/>
</dbReference>
<dbReference type="Pfam" id="PF21922">
    <property type="entry name" value="PBP_dimer_2"/>
    <property type="match status" value="1"/>
</dbReference>
<dbReference type="Pfam" id="PF00905">
    <property type="entry name" value="Transpeptidase"/>
    <property type="match status" value="1"/>
</dbReference>
<dbReference type="PANTHER" id="PTHR30627:SF24">
    <property type="entry name" value="PENICILLIN-BINDING PROTEIN 4B"/>
    <property type="match status" value="1"/>
</dbReference>
<dbReference type="Gene3D" id="3.40.710.10">
    <property type="entry name" value="DD-peptidase/beta-lactamase superfamily"/>
    <property type="match status" value="1"/>
</dbReference>
<evidence type="ECO:0000313" key="4">
    <source>
        <dbReference type="Proteomes" id="UP000271678"/>
    </source>
</evidence>
<dbReference type="InterPro" id="IPR001460">
    <property type="entry name" value="PCN-bd_Tpept"/>
</dbReference>
<dbReference type="SUPFAM" id="SSF56519">
    <property type="entry name" value="Penicillin binding protein dimerisation domain"/>
    <property type="match status" value="1"/>
</dbReference>
<dbReference type="AlphaFoldDB" id="A0A3M9M2A3"/>
<dbReference type="SUPFAM" id="SSF56601">
    <property type="entry name" value="beta-lactamase/transpeptidase-like"/>
    <property type="match status" value="1"/>
</dbReference>
<evidence type="ECO:0000259" key="1">
    <source>
        <dbReference type="Pfam" id="PF00905"/>
    </source>
</evidence>
<dbReference type="GO" id="GO:0071555">
    <property type="term" value="P:cell wall organization"/>
    <property type="evidence" value="ECO:0007669"/>
    <property type="project" value="TreeGrafter"/>
</dbReference>
<keyword evidence="4" id="KW-1185">Reference proteome</keyword>
<dbReference type="Proteomes" id="UP000271678">
    <property type="component" value="Unassembled WGS sequence"/>
</dbReference>